<protein>
    <recommendedName>
        <fullName evidence="4">U6 small nuclear RNA (adenine-(43)-N(6))-methyltransferase</fullName>
        <ecNumber evidence="4">2.1.1.-</ecNumber>
    </recommendedName>
</protein>
<dbReference type="CDD" id="cd02440">
    <property type="entry name" value="AdoMet_MTases"/>
    <property type="match status" value="1"/>
</dbReference>
<evidence type="ECO:0000256" key="1">
    <source>
        <dbReference type="ARBA" id="ARBA00022603"/>
    </source>
</evidence>
<dbReference type="AlphaFoldDB" id="A0A8S3XZ97"/>
<evidence type="ECO:0000256" key="2">
    <source>
        <dbReference type="ARBA" id="ARBA00022679"/>
    </source>
</evidence>
<name>A0A8S3XZ97_PARAO</name>
<dbReference type="EMBL" id="CAJQZP010001435">
    <property type="protein sequence ID" value="CAG5045973.1"/>
    <property type="molecule type" value="Genomic_DNA"/>
</dbReference>
<dbReference type="PANTHER" id="PTHR13393:SF0">
    <property type="entry name" value="RNA N6-ADENOSINE-METHYLTRANSFERASE METTL16"/>
    <property type="match status" value="1"/>
</dbReference>
<organism evidence="5 6">
    <name type="scientific">Parnassius apollo</name>
    <name type="common">Apollo butterfly</name>
    <name type="synonym">Papilio apollo</name>
    <dbReference type="NCBI Taxonomy" id="110799"/>
    <lineage>
        <taxon>Eukaryota</taxon>
        <taxon>Metazoa</taxon>
        <taxon>Ecdysozoa</taxon>
        <taxon>Arthropoda</taxon>
        <taxon>Hexapoda</taxon>
        <taxon>Insecta</taxon>
        <taxon>Pterygota</taxon>
        <taxon>Neoptera</taxon>
        <taxon>Endopterygota</taxon>
        <taxon>Lepidoptera</taxon>
        <taxon>Glossata</taxon>
        <taxon>Ditrysia</taxon>
        <taxon>Papilionoidea</taxon>
        <taxon>Papilionidae</taxon>
        <taxon>Parnassiinae</taxon>
        <taxon>Parnassini</taxon>
        <taxon>Parnassius</taxon>
        <taxon>Parnassius</taxon>
    </lineage>
</organism>
<dbReference type="OrthoDB" id="514248at2759"/>
<dbReference type="EC" id="2.1.1.-" evidence="4"/>
<accession>A0A8S3XZ97</accession>
<evidence type="ECO:0000313" key="5">
    <source>
        <dbReference type="EMBL" id="CAG5045973.1"/>
    </source>
</evidence>
<keyword evidence="1 4" id="KW-0489">Methyltransferase</keyword>
<dbReference type="PANTHER" id="PTHR13393">
    <property type="entry name" value="SAM-DEPENDENT METHYLTRANSFERASE"/>
    <property type="match status" value="1"/>
</dbReference>
<keyword evidence="2 4" id="KW-0808">Transferase</keyword>
<dbReference type="GO" id="GO:0070475">
    <property type="term" value="P:rRNA base methylation"/>
    <property type="evidence" value="ECO:0007669"/>
    <property type="project" value="TreeGrafter"/>
</dbReference>
<gene>
    <name evidence="5" type="ORF">PAPOLLO_LOCUS23409</name>
</gene>
<comment type="caution">
    <text evidence="5">The sequence shown here is derived from an EMBL/GenBank/DDBJ whole genome shotgun (WGS) entry which is preliminary data.</text>
</comment>
<sequence>MALNKFMHPRNIYRTPPDFCKLFKEFDEFSSIAKMDVSGKVTIDFKDPQALRVLTKCLLKSDFGLDVIIPEDRLVPTLPLRLNYILWIEDLMTSIHREDTISGLDIGTGACAIYPLLSAVKNKWYMVGTEKDEQSLQKAVDNVTRNNLQHLIKLRNNTSASLIEHLFLDDDGFRVDFCMCNPPFYSSFQDLYDSRSPARPPPKNAFTGSPQELITEGGELEFCRKLIKESEAFKNNILIFTTMIGHKYNLKELILDLKAKGIRHTTTEFCQGRVTRWGLAWTYQDFDIYNLVPPREKPRKKNVPVSFVLPELSEQCHNIENIGEKIKTMFDHLEIQHKLITKRRNEIILNFTALRNTWSNQRRKRRLLKRTEEDEPQTQKVKHLDATNEKCIEIGSVSSDQTNDAEQKPLLNVTVINTENSTATCSSVLSENSEQNKNENVNPLVQGIVKISTKVNQIVLDMEYIEGSAGKEGVHQILQYIKNNLK</sequence>
<dbReference type="InterPro" id="IPR017182">
    <property type="entry name" value="METTL16/PsiM"/>
</dbReference>
<evidence type="ECO:0000256" key="4">
    <source>
        <dbReference type="PIRNR" id="PIRNR037350"/>
    </source>
</evidence>
<dbReference type="Proteomes" id="UP000691718">
    <property type="component" value="Unassembled WGS sequence"/>
</dbReference>
<dbReference type="GO" id="GO:0008168">
    <property type="term" value="F:methyltransferase activity"/>
    <property type="evidence" value="ECO:0007669"/>
    <property type="project" value="UniProtKB-KW"/>
</dbReference>
<dbReference type="Pfam" id="PF05971">
    <property type="entry name" value="Methyltransf_10"/>
    <property type="match status" value="1"/>
</dbReference>
<dbReference type="PIRSF" id="PIRSF037350">
    <property type="entry name" value="Mtase_ZK1128_prd"/>
    <property type="match status" value="1"/>
</dbReference>
<evidence type="ECO:0000256" key="3">
    <source>
        <dbReference type="ARBA" id="ARBA00022691"/>
    </source>
</evidence>
<dbReference type="GO" id="GO:0005634">
    <property type="term" value="C:nucleus"/>
    <property type="evidence" value="ECO:0007669"/>
    <property type="project" value="TreeGrafter"/>
</dbReference>
<reference evidence="5" key="1">
    <citation type="submission" date="2021-04" db="EMBL/GenBank/DDBJ databases">
        <authorList>
            <person name="Tunstrom K."/>
        </authorList>
    </citation>
    <scope>NUCLEOTIDE SEQUENCE</scope>
</reference>
<evidence type="ECO:0000313" key="6">
    <source>
        <dbReference type="Proteomes" id="UP000691718"/>
    </source>
</evidence>
<keyword evidence="6" id="KW-1185">Reference proteome</keyword>
<comment type="similarity">
    <text evidence="4">Belongs to the methyltransferase superfamily. METTL16/RlmF family.</text>
</comment>
<proteinExistence type="inferred from homology"/>
<dbReference type="InterPro" id="IPR010286">
    <property type="entry name" value="METTL16/RlmF"/>
</dbReference>
<keyword evidence="3" id="KW-0949">S-adenosyl-L-methionine</keyword>